<dbReference type="GO" id="GO:0000028">
    <property type="term" value="P:ribosomal small subunit assembly"/>
    <property type="evidence" value="ECO:0007669"/>
    <property type="project" value="TreeGrafter"/>
</dbReference>
<dbReference type="AlphaFoldDB" id="A0A0K1RCJ4"/>
<dbReference type="SUPFAM" id="SSF52540">
    <property type="entry name" value="P-loop containing nucleoside triphosphate hydrolases"/>
    <property type="match status" value="1"/>
</dbReference>
<dbReference type="Proteomes" id="UP000060016">
    <property type="component" value="Chromosome"/>
</dbReference>
<dbReference type="InterPro" id="IPR027417">
    <property type="entry name" value="P-loop_NTPase"/>
</dbReference>
<dbReference type="EMBL" id="CP012342">
    <property type="protein sequence ID" value="AKV59113.1"/>
    <property type="molecule type" value="Genomic_DNA"/>
</dbReference>
<dbReference type="KEGG" id="crie:AK829_08010"/>
<organism evidence="2 3">
    <name type="scientific">Corynebacterium riegelii</name>
    <dbReference type="NCBI Taxonomy" id="156976"/>
    <lineage>
        <taxon>Bacteria</taxon>
        <taxon>Bacillati</taxon>
        <taxon>Actinomycetota</taxon>
        <taxon>Actinomycetes</taxon>
        <taxon>Mycobacteriales</taxon>
        <taxon>Corynebacteriaceae</taxon>
        <taxon>Corynebacterium</taxon>
    </lineage>
</organism>
<accession>A0A0K1RCJ4</accession>
<dbReference type="CDD" id="cd00882">
    <property type="entry name" value="Ras_like_GTPase"/>
    <property type="match status" value="1"/>
</dbReference>
<dbReference type="GO" id="GO:0005829">
    <property type="term" value="C:cytosol"/>
    <property type="evidence" value="ECO:0007669"/>
    <property type="project" value="TreeGrafter"/>
</dbReference>
<dbReference type="GO" id="GO:0019843">
    <property type="term" value="F:rRNA binding"/>
    <property type="evidence" value="ECO:0007669"/>
    <property type="project" value="TreeGrafter"/>
</dbReference>
<protein>
    <submittedName>
        <fullName evidence="2">ABC transporter</fullName>
    </submittedName>
</protein>
<dbReference type="Gene3D" id="3.40.50.300">
    <property type="entry name" value="P-loop containing nucleotide triphosphate hydrolases"/>
    <property type="match status" value="1"/>
</dbReference>
<dbReference type="GO" id="GO:0043024">
    <property type="term" value="F:ribosomal small subunit binding"/>
    <property type="evidence" value="ECO:0007669"/>
    <property type="project" value="TreeGrafter"/>
</dbReference>
<evidence type="ECO:0000313" key="3">
    <source>
        <dbReference type="Proteomes" id="UP000060016"/>
    </source>
</evidence>
<reference evidence="2 3" key="1">
    <citation type="submission" date="2015-08" db="EMBL/GenBank/DDBJ databases">
        <authorList>
            <person name="Babu N.S."/>
            <person name="Beckwith C.J."/>
            <person name="Beseler K.G."/>
            <person name="Brison A."/>
            <person name="Carone J.V."/>
            <person name="Caskin T.P."/>
            <person name="Diamond M."/>
            <person name="Durham M.E."/>
            <person name="Foxe J.M."/>
            <person name="Go M."/>
            <person name="Henderson B.A."/>
            <person name="Jones I.B."/>
            <person name="McGettigan J.A."/>
            <person name="Micheletti S.J."/>
            <person name="Nasrallah M.E."/>
            <person name="Ortiz D."/>
            <person name="Piller C.R."/>
            <person name="Privatt S.R."/>
            <person name="Schneider S.L."/>
            <person name="Sharp S."/>
            <person name="Smith T.C."/>
            <person name="Stanton J.D."/>
            <person name="Ullery H.E."/>
            <person name="Wilson R.J."/>
            <person name="Serrano M.G."/>
            <person name="Buck G."/>
            <person name="Lee V."/>
            <person name="Wang Y."/>
            <person name="Carvalho R."/>
            <person name="Voegtly L."/>
            <person name="Shi R."/>
            <person name="Duckworth R."/>
            <person name="Johnson A."/>
            <person name="Loviza R."/>
            <person name="Walstead R."/>
            <person name="Shah Z."/>
            <person name="Kiflezghi M."/>
            <person name="Wade K."/>
            <person name="Ball S.L."/>
            <person name="Bradley K.W."/>
            <person name="Asai D.J."/>
            <person name="Bowman C.A."/>
            <person name="Russell D.A."/>
            <person name="Pope W.H."/>
            <person name="Jacobs-Sera D."/>
            <person name="Hendrix R.W."/>
            <person name="Hatfull G.F."/>
        </authorList>
    </citation>
    <scope>NUCLEOTIDE SEQUENCE [LARGE SCALE GENOMIC DNA]</scope>
    <source>
        <strain evidence="2 3">PUDD_83A45</strain>
    </source>
</reference>
<feature type="domain" description="G" evidence="1">
    <location>
        <begin position="53"/>
        <end position="196"/>
    </location>
</feature>
<dbReference type="STRING" id="156976.AK829_08010"/>
<evidence type="ECO:0000259" key="1">
    <source>
        <dbReference type="Pfam" id="PF01926"/>
    </source>
</evidence>
<sequence length="618" mass="67004">MLDPIDAVTRLRNALAATTLPDEAAAEAHAVVNQFDDYILPRLTNLDAPLLAVIGGSTGSGKSTLVNALLRERVSNPGVIRPTTRQPVLVANPGDAEWFNSPRVLPGLTRSHGAGNEQSTTLRIVETPNLPQGLSLLDAPDFDSIDDRNRALATQLLAAADLWIFVTTPARYADQLVWNFLHDAAARGIEVVVVLNRLDEASAETVPQDLRRMMAEAGLEDATVFTVPFVVDLGNNQETQATDEFLPAELVAPLNTYLHELAQDTAARRAVAGKTVAGAVEGALAKVDAAVVTRQRREDFANQLDATIFDIYKDAHRHIIDATSDGQMLRSEVMDRWQDVVGTSDVFRGFERWFSQTVDKVGSFFSGQPAPLREVETELESGLHAVIVDAADTASSRSWSRIGVMAPQLRENADPALARASQDINEQAAKLIREWQSGILERIQNTAGEKRQRARVMSLGLNMLTVALMLVVFSTTAGLTGAEIGIAGGSAVVGQKLLETIFGEDTVRRMAADARRDLDQRLDHLLRAERERYHVLTDPLFEGASAESIRNAAAEARTAIDQRFPGTLAPAPTQANTPALPATTEDVNESFQAGTLRGLFDQLRGTFSPQSRNDGSAE</sequence>
<gene>
    <name evidence="2" type="ORF">AK829_08010</name>
</gene>
<evidence type="ECO:0000313" key="2">
    <source>
        <dbReference type="EMBL" id="AKV59113.1"/>
    </source>
</evidence>
<name>A0A0K1RCJ4_9CORY</name>
<dbReference type="InterPro" id="IPR005662">
    <property type="entry name" value="GTPase_Era-like"/>
</dbReference>
<dbReference type="Pfam" id="PF01926">
    <property type="entry name" value="MMR_HSR1"/>
    <property type="match status" value="1"/>
</dbReference>
<dbReference type="PANTHER" id="PTHR42698:SF1">
    <property type="entry name" value="GTPASE ERA, MITOCHONDRIAL"/>
    <property type="match status" value="1"/>
</dbReference>
<dbReference type="InterPro" id="IPR006073">
    <property type="entry name" value="GTP-bd"/>
</dbReference>
<dbReference type="PATRIC" id="fig|156976.3.peg.1603"/>
<dbReference type="GO" id="GO:0005525">
    <property type="term" value="F:GTP binding"/>
    <property type="evidence" value="ECO:0007669"/>
    <property type="project" value="InterPro"/>
</dbReference>
<keyword evidence="3" id="KW-1185">Reference proteome</keyword>
<dbReference type="PANTHER" id="PTHR42698">
    <property type="entry name" value="GTPASE ERA"/>
    <property type="match status" value="1"/>
</dbReference>
<proteinExistence type="predicted"/>